<evidence type="ECO:0000256" key="2">
    <source>
        <dbReference type="SAM" id="SignalP"/>
    </source>
</evidence>
<comment type="caution">
    <text evidence="3">The sequence shown here is derived from an EMBL/GenBank/DDBJ whole genome shotgun (WGS) entry which is preliminary data.</text>
</comment>
<feature type="chain" id="PRO_5012825278" evidence="2">
    <location>
        <begin position="29"/>
        <end position="161"/>
    </location>
</feature>
<reference evidence="4" key="1">
    <citation type="journal article" date="2017" name="Proc. Natl. Acad. Sci. U.S.A.">
        <title>Simulation of Deepwater Horizon oil plume reveals substrate specialization within a complex community of hydrocarbon degraders.</title>
        <authorList>
            <person name="Hu P."/>
            <person name="Dubinsky E.A."/>
            <person name="Probst A.J."/>
            <person name="Wang J."/>
            <person name="Sieber C.M.K."/>
            <person name="Tom L.M."/>
            <person name="Gardinali P."/>
            <person name="Banfield J.F."/>
            <person name="Atlas R.M."/>
            <person name="Andersen G.L."/>
        </authorList>
    </citation>
    <scope>NUCLEOTIDE SEQUENCE [LARGE SCALE GENOMIC DNA]</scope>
</reference>
<feature type="coiled-coil region" evidence="1">
    <location>
        <begin position="64"/>
        <end position="94"/>
    </location>
</feature>
<protein>
    <submittedName>
        <fullName evidence="3">DUF4124 domain-containing protein</fullName>
    </submittedName>
</protein>
<dbReference type="AlphaFoldDB" id="A0A1Y5ECC9"/>
<organism evidence="3 4">
    <name type="scientific">Colwellia psychrerythraea</name>
    <name type="common">Vibrio psychroerythus</name>
    <dbReference type="NCBI Taxonomy" id="28229"/>
    <lineage>
        <taxon>Bacteria</taxon>
        <taxon>Pseudomonadati</taxon>
        <taxon>Pseudomonadota</taxon>
        <taxon>Gammaproteobacteria</taxon>
        <taxon>Alteromonadales</taxon>
        <taxon>Colwelliaceae</taxon>
        <taxon>Colwellia</taxon>
    </lineage>
</organism>
<feature type="signal peptide" evidence="2">
    <location>
        <begin position="1"/>
        <end position="28"/>
    </location>
</feature>
<name>A0A1Y5ECC9_COLPS</name>
<gene>
    <name evidence="3" type="ORF">A9Q75_10570</name>
</gene>
<dbReference type="Proteomes" id="UP000243053">
    <property type="component" value="Unassembled WGS sequence"/>
</dbReference>
<evidence type="ECO:0000313" key="4">
    <source>
        <dbReference type="Proteomes" id="UP000243053"/>
    </source>
</evidence>
<evidence type="ECO:0000256" key="1">
    <source>
        <dbReference type="SAM" id="Coils"/>
    </source>
</evidence>
<dbReference type="EMBL" id="MAAF01000063">
    <property type="protein sequence ID" value="OUR80411.1"/>
    <property type="molecule type" value="Genomic_DNA"/>
</dbReference>
<proteinExistence type="predicted"/>
<keyword evidence="2" id="KW-0732">Signal</keyword>
<accession>A0A1Y5ECC9</accession>
<keyword evidence="1" id="KW-0175">Coiled coil</keyword>
<evidence type="ECO:0000313" key="3">
    <source>
        <dbReference type="EMBL" id="OUR80411.1"/>
    </source>
</evidence>
<sequence length="161" mass="18134">MKIKKLSFTTALLTAVVLTSAVVNCVNAKEIAIYRWVDKNNIVHFSQNLPKDDEYREFSTISSYKALSKAEREMIAEQDEAEQKTLALEKQQDEVMAKNKATFDKNCKAALLNIKMLSSLDDILISEEKSDGTIGNRSLTAAEKTKNLALSKKHKNLYCNK</sequence>